<accession>A0A1H2TC26</accession>
<sequence>MWEKQFESEKWIKQQIAQLYNSVNQEMYDVGVKTLKVELLQHKCIIFGEHKRVPALRALEQRNEALTSQVDAALVDEFKKRLHHLLVQELNLPVRTVLKDFDPVSGAAATVVYLEEKKS</sequence>
<dbReference type="STRING" id="1122204.SAMN05421781_1337"/>
<protein>
    <submittedName>
        <fullName evidence="2">Uncharacterized conserved protein</fullName>
    </submittedName>
</protein>
<dbReference type="InterPro" id="IPR018745">
    <property type="entry name" value="MpsC"/>
</dbReference>
<name>A0A1H2TC26_9BACI</name>
<keyword evidence="3" id="KW-1185">Reference proteome</keyword>
<dbReference type="Pfam" id="PF10057">
    <property type="entry name" value="MpsC"/>
    <property type="match status" value="1"/>
</dbReference>
<organism evidence="2 3">
    <name type="scientific">Marinococcus luteus</name>
    <dbReference type="NCBI Taxonomy" id="1122204"/>
    <lineage>
        <taxon>Bacteria</taxon>
        <taxon>Bacillati</taxon>
        <taxon>Bacillota</taxon>
        <taxon>Bacilli</taxon>
        <taxon>Bacillales</taxon>
        <taxon>Bacillaceae</taxon>
        <taxon>Marinococcus</taxon>
    </lineage>
</organism>
<dbReference type="EMBL" id="FNNC01000002">
    <property type="protein sequence ID" value="SDW41506.1"/>
    <property type="molecule type" value="Genomic_DNA"/>
</dbReference>
<reference evidence="2 3" key="1">
    <citation type="submission" date="2016-10" db="EMBL/GenBank/DDBJ databases">
        <authorList>
            <person name="de Groot N.N."/>
        </authorList>
    </citation>
    <scope>NUCLEOTIDE SEQUENCE [LARGE SCALE GENOMIC DNA]</scope>
    <source>
        <strain evidence="2 3">DSM 23126</strain>
    </source>
</reference>
<gene>
    <name evidence="2" type="ORF">SAMN05421781_1337</name>
</gene>
<evidence type="ECO:0000313" key="2">
    <source>
        <dbReference type="EMBL" id="SDW41506.1"/>
    </source>
</evidence>
<dbReference type="Proteomes" id="UP000199488">
    <property type="component" value="Unassembled WGS sequence"/>
</dbReference>
<evidence type="ECO:0000313" key="3">
    <source>
        <dbReference type="Proteomes" id="UP000199488"/>
    </source>
</evidence>
<evidence type="ECO:0000259" key="1">
    <source>
        <dbReference type="Pfam" id="PF10057"/>
    </source>
</evidence>
<feature type="domain" description="Na+-translocating membrane potential-generating system MpsC" evidence="1">
    <location>
        <begin position="10"/>
        <end position="115"/>
    </location>
</feature>
<dbReference type="RefSeq" id="WP_091612766.1">
    <property type="nucleotide sequence ID" value="NZ_FNNC01000002.1"/>
</dbReference>
<dbReference type="OrthoDB" id="6163890at2"/>
<dbReference type="AlphaFoldDB" id="A0A1H2TC26"/>
<proteinExistence type="predicted"/>